<dbReference type="AlphaFoldDB" id="F2NAU1"/>
<feature type="transmembrane region" description="Helical" evidence="7">
    <location>
        <begin position="48"/>
        <end position="76"/>
    </location>
</feature>
<keyword evidence="6" id="KW-0813">Transport</keyword>
<comment type="similarity">
    <text evidence="2 6">Belongs to the ABC-3 integral membrane protein family.</text>
</comment>
<dbReference type="Gene3D" id="1.10.3470.10">
    <property type="entry name" value="ABC transporter involved in vitamin B12 uptake, BtuC"/>
    <property type="match status" value="1"/>
</dbReference>
<keyword evidence="4 7" id="KW-1133">Transmembrane helix</keyword>
<feature type="transmembrane region" description="Helical" evidence="7">
    <location>
        <begin position="236"/>
        <end position="253"/>
    </location>
</feature>
<dbReference type="PANTHER" id="PTHR30477">
    <property type="entry name" value="ABC-TRANSPORTER METAL-BINDING PROTEIN"/>
    <property type="match status" value="1"/>
</dbReference>
<dbReference type="Pfam" id="PF00950">
    <property type="entry name" value="ABC-3"/>
    <property type="match status" value="1"/>
</dbReference>
<evidence type="ECO:0000313" key="8">
    <source>
        <dbReference type="EMBL" id="AEB07619.1"/>
    </source>
</evidence>
<evidence type="ECO:0000256" key="5">
    <source>
        <dbReference type="ARBA" id="ARBA00023136"/>
    </source>
</evidence>
<keyword evidence="9" id="KW-1185">Reference proteome</keyword>
<reference evidence="9" key="1">
    <citation type="journal article" date="2013" name="Stand. Genomic Sci.">
        <title>Complete genome sequence of Coriobacterium glomerans type strain (PW2(T)) from the midgut of Pyrrhocoris apterus L. (red soldier bug).</title>
        <authorList>
            <person name="Stackebrandt E."/>
            <person name="Zeytun A."/>
            <person name="Lapidus A."/>
            <person name="Nolan M."/>
            <person name="Lucas S."/>
            <person name="Hammon N."/>
            <person name="Deshpande S."/>
            <person name="Cheng J.F."/>
            <person name="Tapia R."/>
            <person name="Goodwin L.A."/>
            <person name="Pitluck S."/>
            <person name="Liolios K."/>
            <person name="Pagani I."/>
            <person name="Ivanova N."/>
            <person name="Mavromatis K."/>
            <person name="Mikhailova N."/>
            <person name="Huntemann M."/>
            <person name="Pati A."/>
            <person name="Chen A."/>
            <person name="Palaniappan K."/>
            <person name="Chang Y.J."/>
            <person name="Land M."/>
            <person name="Hauser L."/>
            <person name="Rohde M."/>
            <person name="Pukall R."/>
            <person name="Goker M."/>
            <person name="Detter J.C."/>
            <person name="Woyke T."/>
            <person name="Bristow J."/>
            <person name="Eisen J.A."/>
            <person name="Markowitz V."/>
            <person name="Hugenholtz P."/>
            <person name="Kyrpides N.C."/>
            <person name="Klenk H.P."/>
        </authorList>
    </citation>
    <scope>NUCLEOTIDE SEQUENCE</scope>
    <source>
        <strain evidence="9">ATCC 49209 / DSM 20642 / JCM 10262 / PW2</strain>
    </source>
</reference>
<proteinExistence type="inferred from homology"/>
<evidence type="ECO:0000313" key="9">
    <source>
        <dbReference type="Proteomes" id="UP000006851"/>
    </source>
</evidence>
<evidence type="ECO:0000256" key="6">
    <source>
        <dbReference type="RuleBase" id="RU003943"/>
    </source>
</evidence>
<dbReference type="KEGG" id="cgo:Corgl_1520"/>
<dbReference type="GO" id="GO:0043190">
    <property type="term" value="C:ATP-binding cassette (ABC) transporter complex"/>
    <property type="evidence" value="ECO:0007669"/>
    <property type="project" value="InterPro"/>
</dbReference>
<dbReference type="Proteomes" id="UP000006851">
    <property type="component" value="Chromosome"/>
</dbReference>
<organism evidence="8 9">
    <name type="scientific">Coriobacterium glomerans (strain ATCC 49209 / DSM 20642 / JCM 10262 / PW2)</name>
    <dbReference type="NCBI Taxonomy" id="700015"/>
    <lineage>
        <taxon>Bacteria</taxon>
        <taxon>Bacillati</taxon>
        <taxon>Actinomycetota</taxon>
        <taxon>Coriobacteriia</taxon>
        <taxon>Coriobacteriales</taxon>
        <taxon>Coriobacteriaceae</taxon>
        <taxon>Coriobacterium</taxon>
    </lineage>
</organism>
<feature type="transmembrane region" description="Helical" evidence="7">
    <location>
        <begin position="83"/>
        <end position="106"/>
    </location>
</feature>
<dbReference type="RefSeq" id="WP_013709361.1">
    <property type="nucleotide sequence ID" value="NC_015389.1"/>
</dbReference>
<feature type="transmembrane region" description="Helical" evidence="7">
    <location>
        <begin position="126"/>
        <end position="153"/>
    </location>
</feature>
<dbReference type="SUPFAM" id="SSF81345">
    <property type="entry name" value="ABC transporter involved in vitamin B12 uptake, BtuC"/>
    <property type="match status" value="1"/>
</dbReference>
<feature type="transmembrane region" description="Helical" evidence="7">
    <location>
        <begin position="7"/>
        <end position="28"/>
    </location>
</feature>
<dbReference type="GO" id="GO:0010043">
    <property type="term" value="P:response to zinc ion"/>
    <property type="evidence" value="ECO:0007669"/>
    <property type="project" value="TreeGrafter"/>
</dbReference>
<sequence>MFESYLWNTWLGGTIIALAAGVVGFFVVMRGDSFLAHAVPHGSFAGAALASIFGVSSMAGMGAAAAATSIAAVTLGRRGKQDVVIALLLSFLLAGGSLVLSLGGAYANQVYGLLFGQVLAVSSSGLGVMAICASLSVLAVVTMLRPLLAVSVLPGSRTARGANRLALDIAFSLVLAAVTTASVPVVGVLLLFSLLVAPPAAACELCRTPARAMGLSCALCLFSIWASIALSVMTDFPVGFFVASISTVIYVVARSVGHR</sequence>
<evidence type="ECO:0000256" key="1">
    <source>
        <dbReference type="ARBA" id="ARBA00004141"/>
    </source>
</evidence>
<dbReference type="STRING" id="700015.Corgl_1520"/>
<dbReference type="InterPro" id="IPR037294">
    <property type="entry name" value="ABC_BtuC-like"/>
</dbReference>
<feature type="transmembrane region" description="Helical" evidence="7">
    <location>
        <begin position="165"/>
        <end position="183"/>
    </location>
</feature>
<accession>F2NAU1</accession>
<dbReference type="GO" id="GO:0055085">
    <property type="term" value="P:transmembrane transport"/>
    <property type="evidence" value="ECO:0007669"/>
    <property type="project" value="InterPro"/>
</dbReference>
<evidence type="ECO:0000256" key="2">
    <source>
        <dbReference type="ARBA" id="ARBA00008034"/>
    </source>
</evidence>
<comment type="subcellular location">
    <subcellularLocation>
        <location evidence="6">Cell membrane</location>
        <topology evidence="6">Multi-pass membrane protein</topology>
    </subcellularLocation>
    <subcellularLocation>
        <location evidence="1">Membrane</location>
        <topology evidence="1">Multi-pass membrane protein</topology>
    </subcellularLocation>
</comment>
<keyword evidence="3 6" id="KW-0812">Transmembrane</keyword>
<dbReference type="eggNOG" id="COG1108">
    <property type="taxonomic scope" value="Bacteria"/>
</dbReference>
<protein>
    <submittedName>
        <fullName evidence="8">ABC-3 protein</fullName>
    </submittedName>
</protein>
<name>F2NAU1_CORGP</name>
<dbReference type="InterPro" id="IPR001626">
    <property type="entry name" value="ABC_TroCD"/>
</dbReference>
<evidence type="ECO:0000256" key="4">
    <source>
        <dbReference type="ARBA" id="ARBA00022989"/>
    </source>
</evidence>
<evidence type="ECO:0000256" key="7">
    <source>
        <dbReference type="SAM" id="Phobius"/>
    </source>
</evidence>
<keyword evidence="5 7" id="KW-0472">Membrane</keyword>
<evidence type="ECO:0000256" key="3">
    <source>
        <dbReference type="ARBA" id="ARBA00022692"/>
    </source>
</evidence>
<gene>
    <name evidence="8" type="ordered locus">Corgl_1520</name>
</gene>
<dbReference type="HOGENOM" id="CLU_028808_1_0_11"/>
<dbReference type="EMBL" id="CP002628">
    <property type="protein sequence ID" value="AEB07619.1"/>
    <property type="molecule type" value="Genomic_DNA"/>
</dbReference>
<dbReference type="PANTHER" id="PTHR30477:SF0">
    <property type="entry name" value="METAL TRANSPORT SYSTEM MEMBRANE PROTEIN TM_0125-RELATED"/>
    <property type="match status" value="1"/>
</dbReference>